<sequence length="187" mass="21046">MAGDTVNNHATTLQVVVQKIQRLQRQMASFEEDKAQERERARLAAQDEEGVAVVDSQPLAQALWETQVLDGFKAPHLPSFDGKTDPVEHLMAVGTQTAIVNAQEHLKCKLLSGTFKDAALRWYMNLPKNSIESYADFHKKFIHQFAGSRHVNVTSTSLFSIRQAYTESLREYLARFSEATIKVSNPN</sequence>
<comment type="caution">
    <text evidence="3">The sequence shown here is derived from an EMBL/GenBank/DDBJ whole genome shotgun (WGS) entry which is preliminary data.</text>
</comment>
<name>A0A2K3M889_TRIPR</name>
<evidence type="ECO:0000259" key="2">
    <source>
        <dbReference type="Pfam" id="PF03732"/>
    </source>
</evidence>
<accession>A0A2K3M889</accession>
<dbReference type="PANTHER" id="PTHR33223">
    <property type="entry name" value="CCHC-TYPE DOMAIN-CONTAINING PROTEIN"/>
    <property type="match status" value="1"/>
</dbReference>
<dbReference type="Pfam" id="PF03732">
    <property type="entry name" value="Retrotrans_gag"/>
    <property type="match status" value="1"/>
</dbReference>
<reference evidence="3 4" key="2">
    <citation type="journal article" date="2017" name="Front. Plant Sci.">
        <title>Gene Classification and Mining of Molecular Markers Useful in Red Clover (Trifolium pratense) Breeding.</title>
        <authorList>
            <person name="Istvanek J."/>
            <person name="Dluhosova J."/>
            <person name="Dluhos P."/>
            <person name="Patkova L."/>
            <person name="Nedelnik J."/>
            <person name="Repkova J."/>
        </authorList>
    </citation>
    <scope>NUCLEOTIDE SEQUENCE [LARGE SCALE GENOMIC DNA]</scope>
    <source>
        <strain evidence="4">cv. Tatra</strain>
        <tissue evidence="3">Young leaves</tissue>
    </source>
</reference>
<proteinExistence type="predicted"/>
<dbReference type="PANTHER" id="PTHR33223:SF10">
    <property type="entry name" value="AMINOTRANSFERASE-LIKE PLANT MOBILE DOMAIN-CONTAINING PROTEIN"/>
    <property type="match status" value="1"/>
</dbReference>
<feature type="domain" description="Retrotransposon gag" evidence="2">
    <location>
        <begin position="110"/>
        <end position="180"/>
    </location>
</feature>
<reference evidence="3 4" key="1">
    <citation type="journal article" date="2014" name="Am. J. Bot.">
        <title>Genome assembly and annotation for red clover (Trifolium pratense; Fabaceae).</title>
        <authorList>
            <person name="Istvanek J."/>
            <person name="Jaros M."/>
            <person name="Krenek A."/>
            <person name="Repkova J."/>
        </authorList>
    </citation>
    <scope>NUCLEOTIDE SEQUENCE [LARGE SCALE GENOMIC DNA]</scope>
    <source>
        <strain evidence="4">cv. Tatra</strain>
        <tissue evidence="3">Young leaves</tissue>
    </source>
</reference>
<dbReference type="EMBL" id="ASHM01052731">
    <property type="protein sequence ID" value="PNX87016.1"/>
    <property type="molecule type" value="Genomic_DNA"/>
</dbReference>
<evidence type="ECO:0000313" key="3">
    <source>
        <dbReference type="EMBL" id="PNX87016.1"/>
    </source>
</evidence>
<keyword evidence="1" id="KW-0175">Coiled coil</keyword>
<organism evidence="3 4">
    <name type="scientific">Trifolium pratense</name>
    <name type="common">Red clover</name>
    <dbReference type="NCBI Taxonomy" id="57577"/>
    <lineage>
        <taxon>Eukaryota</taxon>
        <taxon>Viridiplantae</taxon>
        <taxon>Streptophyta</taxon>
        <taxon>Embryophyta</taxon>
        <taxon>Tracheophyta</taxon>
        <taxon>Spermatophyta</taxon>
        <taxon>Magnoliopsida</taxon>
        <taxon>eudicotyledons</taxon>
        <taxon>Gunneridae</taxon>
        <taxon>Pentapetalae</taxon>
        <taxon>rosids</taxon>
        <taxon>fabids</taxon>
        <taxon>Fabales</taxon>
        <taxon>Fabaceae</taxon>
        <taxon>Papilionoideae</taxon>
        <taxon>50 kb inversion clade</taxon>
        <taxon>NPAAA clade</taxon>
        <taxon>Hologalegina</taxon>
        <taxon>IRL clade</taxon>
        <taxon>Trifolieae</taxon>
        <taxon>Trifolium</taxon>
    </lineage>
</organism>
<feature type="coiled-coil region" evidence="1">
    <location>
        <begin position="13"/>
        <end position="40"/>
    </location>
</feature>
<dbReference type="InterPro" id="IPR005162">
    <property type="entry name" value="Retrotrans_gag_dom"/>
</dbReference>
<dbReference type="AlphaFoldDB" id="A0A2K3M889"/>
<dbReference type="Proteomes" id="UP000236291">
    <property type="component" value="Unassembled WGS sequence"/>
</dbReference>
<evidence type="ECO:0000256" key="1">
    <source>
        <dbReference type="SAM" id="Coils"/>
    </source>
</evidence>
<gene>
    <name evidence="3" type="ORF">L195_g043100</name>
</gene>
<protein>
    <recommendedName>
        <fullName evidence="2">Retrotransposon gag domain-containing protein</fullName>
    </recommendedName>
</protein>
<evidence type="ECO:0000313" key="4">
    <source>
        <dbReference type="Proteomes" id="UP000236291"/>
    </source>
</evidence>